<dbReference type="Proteomes" id="UP000218542">
    <property type="component" value="Unassembled WGS sequence"/>
</dbReference>
<dbReference type="AlphaFoldDB" id="A0A286TWZ9"/>
<gene>
    <name evidence="1" type="ORF">SCALIN_C11_0030</name>
</gene>
<dbReference type="OrthoDB" id="138764at2"/>
<keyword evidence="2" id="KW-1185">Reference proteome</keyword>
<dbReference type="SUPFAM" id="SSF51445">
    <property type="entry name" value="(Trans)glycosidases"/>
    <property type="match status" value="1"/>
</dbReference>
<evidence type="ECO:0000313" key="1">
    <source>
        <dbReference type="EMBL" id="GAX60419.1"/>
    </source>
</evidence>
<evidence type="ECO:0000313" key="2">
    <source>
        <dbReference type="Proteomes" id="UP000218542"/>
    </source>
</evidence>
<evidence type="ECO:0008006" key="3">
    <source>
        <dbReference type="Google" id="ProtNLM"/>
    </source>
</evidence>
<reference evidence="2" key="1">
    <citation type="journal article" date="2017" name="Environ. Microbiol. Rep.">
        <title>Genetic Diversity of Marine Anaerobic Ammonium-Oxidizing Bacteria as Revealed by Genomic and Proteomic Analyses of 'Candidatus Scalindua japonica'.</title>
        <authorList>
            <person name="Oshiki M."/>
            <person name="Mizuto K."/>
            <person name="Kimura Z."/>
            <person name="Kindaichi T."/>
            <person name="Satoh H."/>
            <person name="Okabe S."/>
        </authorList>
    </citation>
    <scope>NUCLEOTIDE SEQUENCE [LARGE SCALE GENOMIC DNA]</scope>
    <source>
        <strain evidence="2">husup-a2</strain>
    </source>
</reference>
<name>A0A286TWZ9_9BACT</name>
<dbReference type="InterPro" id="IPR051923">
    <property type="entry name" value="Glycosyl_Hydrolase_39"/>
</dbReference>
<organism evidence="1 2">
    <name type="scientific">Candidatus Scalindua japonica</name>
    <dbReference type="NCBI Taxonomy" id="1284222"/>
    <lineage>
        <taxon>Bacteria</taxon>
        <taxon>Pseudomonadati</taxon>
        <taxon>Planctomycetota</taxon>
        <taxon>Candidatus Brocadiia</taxon>
        <taxon>Candidatus Brocadiales</taxon>
        <taxon>Candidatus Scalinduaceae</taxon>
        <taxon>Candidatus Scalindua</taxon>
    </lineage>
</organism>
<proteinExistence type="predicted"/>
<sequence>MKTIITIFLFTAFVFIGVTKKVNAMTFGIEYANPEWTSFVDFPKCAKRFANIDVHAMKIHDILWRDIEPNPPVNGVHSYHWDGLDNLIRIFQSEGFTDIEVLLQSTSSWGMRSPLPKEKKLMKRNPRKKLKPSLPPHKKHKQDYYDYIYNVVERYDGDGVKDMPGLRYPVSHWEIETAAQGSFSWLGTVKEYIQMLQVAYSAAKSANPNATIILSGIELGDLPSPTVDIKKRIEQIKVSGFLSGIKRAMTKKIWTKWSDFNIDMLEAKEFFDVVEFHALEDYLAMYTTVNWIKKLMTRYGYNKPIQAGDASAVPTFDMGPVASHPHPFAPLNIKQIIKILANRDHPRHNEIYSWFRAEQSRLVVKKSLAGLELGLEKINFGIFTDSPTAWSDKMKKNAHKNTLHYNWALGGFMDKDYVPHPAYYTYKLTVEKLKNARFVKRHSLGSGVYSFELSSRNTPLFVIWSEKNVRERVSVGSSFNKVKITHIVTKFNEQTPYSEIVEVNNGNVTLDLTEDPLFLEPF</sequence>
<dbReference type="InterPro" id="IPR017853">
    <property type="entry name" value="GH"/>
</dbReference>
<dbReference type="GO" id="GO:0004553">
    <property type="term" value="F:hydrolase activity, hydrolyzing O-glycosyl compounds"/>
    <property type="evidence" value="ECO:0007669"/>
    <property type="project" value="TreeGrafter"/>
</dbReference>
<protein>
    <recommendedName>
        <fullName evidence="3">Beta-galactosidase</fullName>
    </recommendedName>
</protein>
<dbReference type="EMBL" id="BAOS01000011">
    <property type="protein sequence ID" value="GAX60419.1"/>
    <property type="molecule type" value="Genomic_DNA"/>
</dbReference>
<dbReference type="RefSeq" id="WP_096893782.1">
    <property type="nucleotide sequence ID" value="NZ_BAOS01000011.1"/>
</dbReference>
<dbReference type="Gene3D" id="3.20.20.80">
    <property type="entry name" value="Glycosidases"/>
    <property type="match status" value="1"/>
</dbReference>
<dbReference type="PANTHER" id="PTHR12631">
    <property type="entry name" value="ALPHA-L-IDURONIDASE"/>
    <property type="match status" value="1"/>
</dbReference>
<comment type="caution">
    <text evidence="1">The sequence shown here is derived from an EMBL/GenBank/DDBJ whole genome shotgun (WGS) entry which is preliminary data.</text>
</comment>
<dbReference type="PANTHER" id="PTHR12631:SF10">
    <property type="entry name" value="BETA-XYLOSIDASE-LIKE PROTEIN-RELATED"/>
    <property type="match status" value="1"/>
</dbReference>
<accession>A0A286TWZ9</accession>